<name>A0A917EJU2_9RHOB</name>
<protein>
    <submittedName>
        <fullName evidence="1">Uncharacterized protein</fullName>
    </submittedName>
</protein>
<dbReference type="AlphaFoldDB" id="A0A917EJU2"/>
<keyword evidence="2" id="KW-1185">Reference proteome</keyword>
<organism evidence="1 2">
    <name type="scientific">Actibacterium pelagium</name>
    <dbReference type="NCBI Taxonomy" id="2029103"/>
    <lineage>
        <taxon>Bacteria</taxon>
        <taxon>Pseudomonadati</taxon>
        <taxon>Pseudomonadota</taxon>
        <taxon>Alphaproteobacteria</taxon>
        <taxon>Rhodobacterales</taxon>
        <taxon>Roseobacteraceae</taxon>
        <taxon>Actibacterium</taxon>
    </lineage>
</organism>
<dbReference type="Proteomes" id="UP000606730">
    <property type="component" value="Unassembled WGS sequence"/>
</dbReference>
<gene>
    <name evidence="1" type="ORF">GCM10011517_10700</name>
</gene>
<dbReference type="RefSeq" id="WP_188720429.1">
    <property type="nucleotide sequence ID" value="NZ_BMKN01000001.1"/>
</dbReference>
<reference evidence="1" key="2">
    <citation type="submission" date="2020-09" db="EMBL/GenBank/DDBJ databases">
        <authorList>
            <person name="Sun Q."/>
            <person name="Zhou Y."/>
        </authorList>
    </citation>
    <scope>NUCLEOTIDE SEQUENCE</scope>
    <source>
        <strain evidence="1">CGMCC 1.16012</strain>
    </source>
</reference>
<dbReference type="EMBL" id="BMKN01000001">
    <property type="protein sequence ID" value="GGE44947.1"/>
    <property type="molecule type" value="Genomic_DNA"/>
</dbReference>
<comment type="caution">
    <text evidence="1">The sequence shown here is derived from an EMBL/GenBank/DDBJ whole genome shotgun (WGS) entry which is preliminary data.</text>
</comment>
<accession>A0A917EJU2</accession>
<reference evidence="1" key="1">
    <citation type="journal article" date="2014" name="Int. J. Syst. Evol. Microbiol.">
        <title>Complete genome sequence of Corynebacterium casei LMG S-19264T (=DSM 44701T), isolated from a smear-ripened cheese.</title>
        <authorList>
            <consortium name="US DOE Joint Genome Institute (JGI-PGF)"/>
            <person name="Walter F."/>
            <person name="Albersmeier A."/>
            <person name="Kalinowski J."/>
            <person name="Ruckert C."/>
        </authorList>
    </citation>
    <scope>NUCLEOTIDE SEQUENCE</scope>
    <source>
        <strain evidence="1">CGMCC 1.16012</strain>
    </source>
</reference>
<sequence>MTVLMPVLTAALMLSVYVDWYPEDHESTVLDLSFLSAATLLTVFQLIS</sequence>
<proteinExistence type="predicted"/>
<evidence type="ECO:0000313" key="2">
    <source>
        <dbReference type="Proteomes" id="UP000606730"/>
    </source>
</evidence>
<evidence type="ECO:0000313" key="1">
    <source>
        <dbReference type="EMBL" id="GGE44947.1"/>
    </source>
</evidence>